<protein>
    <recommendedName>
        <fullName evidence="5 11">Ribonuclease H</fullName>
        <ecNumber evidence="4 11">3.1.26.4</ecNumber>
    </recommendedName>
</protein>
<dbReference type="GO" id="GO:0003676">
    <property type="term" value="F:nucleic acid binding"/>
    <property type="evidence" value="ECO:0007669"/>
    <property type="project" value="UniProtKB-UniRule"/>
</dbReference>
<dbReference type="InterPro" id="IPR002156">
    <property type="entry name" value="RNaseH_domain"/>
</dbReference>
<keyword evidence="15" id="KW-1185">Reference proteome</keyword>
<dbReference type="PIRSF" id="PIRSF037839">
    <property type="entry name" value="Ribonuclease_H"/>
    <property type="match status" value="1"/>
</dbReference>
<dbReference type="InterPro" id="IPR011320">
    <property type="entry name" value="RNase_H1_N"/>
</dbReference>
<proteinExistence type="inferred from homology"/>
<dbReference type="InterPro" id="IPR037056">
    <property type="entry name" value="RNase_H1_N_sf"/>
</dbReference>
<dbReference type="Pfam" id="PF00075">
    <property type="entry name" value="RNase_H"/>
    <property type="match status" value="1"/>
</dbReference>
<dbReference type="EMBL" id="QLLQ01000003">
    <property type="protein sequence ID" value="RAJ25773.1"/>
    <property type="molecule type" value="Genomic_DNA"/>
</dbReference>
<dbReference type="Gene3D" id="3.40.970.10">
    <property type="entry name" value="Ribonuclease H1, N-terminal domain"/>
    <property type="match status" value="1"/>
</dbReference>
<dbReference type="InterPro" id="IPR012337">
    <property type="entry name" value="RNaseH-like_sf"/>
</dbReference>
<keyword evidence="10 11" id="KW-0460">Magnesium</keyword>
<dbReference type="Pfam" id="PF01693">
    <property type="entry name" value="Cauli_VI"/>
    <property type="match status" value="1"/>
</dbReference>
<evidence type="ECO:0000256" key="8">
    <source>
        <dbReference type="ARBA" id="ARBA00022759"/>
    </source>
</evidence>
<evidence type="ECO:0000256" key="12">
    <source>
        <dbReference type="PIRSR" id="PIRSR037839-1"/>
    </source>
</evidence>
<dbReference type="SUPFAM" id="SSF53098">
    <property type="entry name" value="Ribonuclease H-like"/>
    <property type="match status" value="1"/>
</dbReference>
<feature type="binding site" evidence="12">
    <location>
        <position position="126"/>
    </location>
    <ligand>
        <name>Mg(2+)</name>
        <dbReference type="ChEBI" id="CHEBI:18420"/>
        <label>2</label>
    </ligand>
</feature>
<dbReference type="RefSeq" id="WP_066434570.1">
    <property type="nucleotide sequence ID" value="NZ_LZRN01000020.1"/>
</dbReference>
<comment type="cofactor">
    <cofactor evidence="12">
        <name>Mn(2+)</name>
        <dbReference type="ChEBI" id="CHEBI:29035"/>
    </cofactor>
    <cofactor evidence="12">
        <name>Mg(2+)</name>
        <dbReference type="ChEBI" id="CHEBI:18420"/>
    </cofactor>
    <text evidence="12">Binds 2 metal ions per subunit. Manganese or magnesium.</text>
</comment>
<evidence type="ECO:0000256" key="11">
    <source>
        <dbReference type="PIRNR" id="PIRNR037839"/>
    </source>
</evidence>
<evidence type="ECO:0000256" key="3">
    <source>
        <dbReference type="ARBA" id="ARBA00005300"/>
    </source>
</evidence>
<evidence type="ECO:0000256" key="4">
    <source>
        <dbReference type="ARBA" id="ARBA00012180"/>
    </source>
</evidence>
<comment type="subcellular location">
    <subcellularLocation>
        <location evidence="11">Cytoplasm</location>
    </subcellularLocation>
</comment>
<dbReference type="FunFam" id="3.40.970.10:FF:000002">
    <property type="entry name" value="Ribonuclease H"/>
    <property type="match status" value="1"/>
</dbReference>
<comment type="function">
    <text evidence="2 11">Endonuclease that specifically degrades the RNA of RNA-DNA hybrids.</text>
</comment>
<evidence type="ECO:0000256" key="9">
    <source>
        <dbReference type="ARBA" id="ARBA00022801"/>
    </source>
</evidence>
<evidence type="ECO:0000256" key="10">
    <source>
        <dbReference type="ARBA" id="ARBA00022842"/>
    </source>
</evidence>
<comment type="cofactor">
    <cofactor evidence="1">
        <name>Mg(2+)</name>
        <dbReference type="ChEBI" id="CHEBI:18420"/>
    </cofactor>
</comment>
<dbReference type="GO" id="GO:0004523">
    <property type="term" value="F:RNA-DNA hybrid ribonuclease activity"/>
    <property type="evidence" value="ECO:0007669"/>
    <property type="project" value="UniProtKB-UniRule"/>
</dbReference>
<evidence type="ECO:0000313" key="15">
    <source>
        <dbReference type="Proteomes" id="UP000248987"/>
    </source>
</evidence>
<comment type="similarity">
    <text evidence="3 11">Belongs to the RNase H family.</text>
</comment>
<keyword evidence="7 11" id="KW-0479">Metal-binding</keyword>
<evidence type="ECO:0000259" key="13">
    <source>
        <dbReference type="PROSITE" id="PS50879"/>
    </source>
</evidence>
<evidence type="ECO:0000256" key="7">
    <source>
        <dbReference type="ARBA" id="ARBA00022723"/>
    </source>
</evidence>
<dbReference type="EC" id="3.1.26.4" evidence="4 11"/>
<evidence type="ECO:0000256" key="2">
    <source>
        <dbReference type="ARBA" id="ARBA00004065"/>
    </source>
</evidence>
<dbReference type="Gene3D" id="3.30.420.10">
    <property type="entry name" value="Ribonuclease H-like superfamily/Ribonuclease H"/>
    <property type="match status" value="1"/>
</dbReference>
<dbReference type="InterPro" id="IPR009027">
    <property type="entry name" value="Ribosomal_bL9/RNase_H1_N"/>
</dbReference>
<dbReference type="OrthoDB" id="9811552at2"/>
<evidence type="ECO:0000313" key="14">
    <source>
        <dbReference type="EMBL" id="RAJ25773.1"/>
    </source>
</evidence>
<dbReference type="AlphaFoldDB" id="A0A1A7R1G7"/>
<dbReference type="InterPro" id="IPR017290">
    <property type="entry name" value="RNase_H_bac"/>
</dbReference>
<reference evidence="14 15" key="1">
    <citation type="submission" date="2018-06" db="EMBL/GenBank/DDBJ databases">
        <title>Genomic Encyclopedia of Archaeal and Bacterial Type Strains, Phase II (KMG-II): from individual species to whole genera.</title>
        <authorList>
            <person name="Goeker M."/>
        </authorList>
    </citation>
    <scope>NUCLEOTIDE SEQUENCE [LARGE SCALE GENOMIC DNA]</scope>
    <source>
        <strain evidence="14 15">DSM 12408</strain>
    </source>
</reference>
<dbReference type="PROSITE" id="PS50879">
    <property type="entry name" value="RNASE_H_1"/>
    <property type="match status" value="1"/>
</dbReference>
<dbReference type="InterPro" id="IPR036397">
    <property type="entry name" value="RNaseH_sf"/>
</dbReference>
<accession>A0A1A7R1G7</accession>
<feature type="binding site" evidence="12">
    <location>
        <position position="149"/>
    </location>
    <ligand>
        <name>Mg(2+)</name>
        <dbReference type="ChEBI" id="CHEBI:18420"/>
        <label>2</label>
    </ligand>
</feature>
<dbReference type="Proteomes" id="UP000248987">
    <property type="component" value="Unassembled WGS sequence"/>
</dbReference>
<feature type="domain" description="RNase H type-1" evidence="13">
    <location>
        <begin position="79"/>
        <end position="213"/>
    </location>
</feature>
<dbReference type="GO" id="GO:0005737">
    <property type="term" value="C:cytoplasm"/>
    <property type="evidence" value="ECO:0007669"/>
    <property type="project" value="UniProtKB-SubCell"/>
</dbReference>
<keyword evidence="12" id="KW-0464">Manganese</keyword>
<sequence>MSKKKKKYYTVWKGHKTGIFEKWDDCKAQIKDYQGAQYKSFETFEAAKKALIGNYRDYIGISKSFKSGLSEVQLKKIGQPNFNSISVDAASSGNPGIMEYRGVDTKSKKQLFIQGPFPEGTNNIGEFLAIVHGLAFLKKHDSQRFIYTDSKIAISWIRKKTCNTKLPRNSKNEKLFELVDRAVNWLKTNSYETTIVKWETKAWGEIPADFGRK</sequence>
<feature type="binding site" evidence="12">
    <location>
        <position position="88"/>
    </location>
    <ligand>
        <name>Mg(2+)</name>
        <dbReference type="ChEBI" id="CHEBI:18420"/>
        <label>1</label>
    </ligand>
</feature>
<keyword evidence="6 11" id="KW-0540">Nuclease</keyword>
<dbReference type="STRING" id="49280.A9996_10830"/>
<evidence type="ECO:0000256" key="1">
    <source>
        <dbReference type="ARBA" id="ARBA00001946"/>
    </source>
</evidence>
<evidence type="ECO:0000256" key="5">
    <source>
        <dbReference type="ARBA" id="ARBA00017721"/>
    </source>
</evidence>
<feature type="binding site" evidence="12">
    <location>
        <position position="209"/>
    </location>
    <ligand>
        <name>Mg(2+)</name>
        <dbReference type="ChEBI" id="CHEBI:18420"/>
        <label>1</label>
    </ligand>
</feature>
<keyword evidence="9 11" id="KW-0378">Hydrolase</keyword>
<keyword evidence="11" id="KW-0963">Cytoplasm</keyword>
<evidence type="ECO:0000256" key="6">
    <source>
        <dbReference type="ARBA" id="ARBA00022722"/>
    </source>
</evidence>
<comment type="catalytic activity">
    <reaction evidence="11">
        <text>Endonucleolytic cleavage to 5'-phosphomonoester.</text>
        <dbReference type="EC" id="3.1.26.4"/>
    </reaction>
</comment>
<gene>
    <name evidence="14" type="ORF">LX77_01189</name>
</gene>
<comment type="caution">
    <text evidence="14">The sequence shown here is derived from an EMBL/GenBank/DDBJ whole genome shotgun (WGS) entry which is preliminary data.</text>
</comment>
<keyword evidence="8 11" id="KW-0255">Endonuclease</keyword>
<dbReference type="SUPFAM" id="SSF55658">
    <property type="entry name" value="L9 N-domain-like"/>
    <property type="match status" value="1"/>
</dbReference>
<organism evidence="14 15">
    <name type="scientific">Gelidibacter algens</name>
    <dbReference type="NCBI Taxonomy" id="49280"/>
    <lineage>
        <taxon>Bacteria</taxon>
        <taxon>Pseudomonadati</taxon>
        <taxon>Bacteroidota</taxon>
        <taxon>Flavobacteriia</taxon>
        <taxon>Flavobacteriales</taxon>
        <taxon>Flavobacteriaceae</taxon>
        <taxon>Gelidibacter</taxon>
    </lineage>
</organism>
<name>A0A1A7R1G7_9FLAO</name>
<dbReference type="GO" id="GO:0046872">
    <property type="term" value="F:metal ion binding"/>
    <property type="evidence" value="ECO:0007669"/>
    <property type="project" value="UniProtKB-KW"/>
</dbReference>